<evidence type="ECO:0000256" key="3">
    <source>
        <dbReference type="ARBA" id="ARBA00023251"/>
    </source>
</evidence>
<name>A0ABU1V4R4_9BURK</name>
<dbReference type="CDD" id="cd08349">
    <property type="entry name" value="BLMA_like"/>
    <property type="match status" value="1"/>
</dbReference>
<organism evidence="5 6">
    <name type="scientific">Hydrogenophaga laconesensis</name>
    <dbReference type="NCBI Taxonomy" id="1805971"/>
    <lineage>
        <taxon>Bacteria</taxon>
        <taxon>Pseudomonadati</taxon>
        <taxon>Pseudomonadota</taxon>
        <taxon>Betaproteobacteria</taxon>
        <taxon>Burkholderiales</taxon>
        <taxon>Comamonadaceae</taxon>
        <taxon>Hydrogenophaga</taxon>
    </lineage>
</organism>
<evidence type="ECO:0000256" key="1">
    <source>
        <dbReference type="ARBA" id="ARBA00011051"/>
    </source>
</evidence>
<keyword evidence="3" id="KW-0046">Antibiotic resistance</keyword>
<accession>A0ABU1V4R4</accession>
<dbReference type="Gene3D" id="3.10.180.10">
    <property type="entry name" value="2,3-Dihydroxybiphenyl 1,2-Dioxygenase, domain 1"/>
    <property type="match status" value="1"/>
</dbReference>
<dbReference type="PROSITE" id="PS51819">
    <property type="entry name" value="VOC"/>
    <property type="match status" value="1"/>
</dbReference>
<evidence type="ECO:0000256" key="2">
    <source>
        <dbReference type="ARBA" id="ARBA00021572"/>
    </source>
</evidence>
<dbReference type="Pfam" id="PF19581">
    <property type="entry name" value="Glyoxalase_7"/>
    <property type="match status" value="1"/>
</dbReference>
<evidence type="ECO:0000313" key="6">
    <source>
        <dbReference type="Proteomes" id="UP001265550"/>
    </source>
</evidence>
<comment type="similarity">
    <text evidence="1">Belongs to the bleomycin resistance protein family.</text>
</comment>
<reference evidence="5 6" key="1">
    <citation type="submission" date="2023-07" db="EMBL/GenBank/DDBJ databases">
        <title>Sorghum-associated microbial communities from plants grown in Nebraska, USA.</title>
        <authorList>
            <person name="Schachtman D."/>
        </authorList>
    </citation>
    <scope>NUCLEOTIDE SEQUENCE [LARGE SCALE GENOMIC DNA]</scope>
    <source>
        <strain evidence="5 6">BE240</strain>
    </source>
</reference>
<dbReference type="SUPFAM" id="SSF54593">
    <property type="entry name" value="Glyoxalase/Bleomycin resistance protein/Dihydroxybiphenyl dioxygenase"/>
    <property type="match status" value="1"/>
</dbReference>
<feature type="domain" description="VOC" evidence="4">
    <location>
        <begin position="1"/>
        <end position="110"/>
    </location>
</feature>
<dbReference type="InterPro" id="IPR037523">
    <property type="entry name" value="VOC_core"/>
</dbReference>
<dbReference type="Proteomes" id="UP001265550">
    <property type="component" value="Unassembled WGS sequence"/>
</dbReference>
<comment type="caution">
    <text evidence="5">The sequence shown here is derived from an EMBL/GenBank/DDBJ whole genome shotgun (WGS) entry which is preliminary data.</text>
</comment>
<evidence type="ECO:0000259" key="4">
    <source>
        <dbReference type="PROSITE" id="PS51819"/>
    </source>
</evidence>
<evidence type="ECO:0000313" key="5">
    <source>
        <dbReference type="EMBL" id="MDR7092419.1"/>
    </source>
</evidence>
<protein>
    <recommendedName>
        <fullName evidence="2">Bleomycin resistance protein</fullName>
    </recommendedName>
</protein>
<keyword evidence="6" id="KW-1185">Reference proteome</keyword>
<proteinExistence type="inferred from homology"/>
<gene>
    <name evidence="5" type="ORF">J2X09_000142</name>
</gene>
<sequence length="113" mass="12930">MRIFDEAKAREFYLDFLGFQLDWEHRFEPGFPLYLQVSRSGCVLHLSEHHGDACPGSAVRIETDELDAFHAGLTAANYRYARPGIENTPWGSREVRIADPFGNRLTFFQPEPG</sequence>
<dbReference type="InterPro" id="IPR029068">
    <property type="entry name" value="Glyas_Bleomycin-R_OHBP_Dase"/>
</dbReference>
<dbReference type="EMBL" id="JAVDWE010000001">
    <property type="protein sequence ID" value="MDR7092419.1"/>
    <property type="molecule type" value="Genomic_DNA"/>
</dbReference>
<dbReference type="InterPro" id="IPR000335">
    <property type="entry name" value="Bleomycin-R"/>
</dbReference>